<keyword evidence="4" id="KW-1003">Cell membrane</keyword>
<dbReference type="RefSeq" id="WP_093311373.1">
    <property type="nucleotide sequence ID" value="NZ_FNYH01000011.1"/>
</dbReference>
<evidence type="ECO:0000256" key="8">
    <source>
        <dbReference type="ARBA" id="ARBA00022989"/>
    </source>
</evidence>
<evidence type="ECO:0000313" key="12">
    <source>
        <dbReference type="EMBL" id="SEI81845.1"/>
    </source>
</evidence>
<feature type="region of interest" description="Disordered" evidence="10">
    <location>
        <begin position="54"/>
        <end position="133"/>
    </location>
</feature>
<evidence type="ECO:0000256" key="7">
    <source>
        <dbReference type="ARBA" id="ARBA00022927"/>
    </source>
</evidence>
<feature type="compositionally biased region" description="Polar residues" evidence="10">
    <location>
        <begin position="117"/>
        <end position="127"/>
    </location>
</feature>
<dbReference type="Proteomes" id="UP000242999">
    <property type="component" value="Unassembled WGS sequence"/>
</dbReference>
<dbReference type="InterPro" id="IPR037682">
    <property type="entry name" value="TonB_C"/>
</dbReference>
<comment type="similarity">
    <text evidence="2">Belongs to the TonB family.</text>
</comment>
<accession>A0A1H6U070</accession>
<dbReference type="SUPFAM" id="SSF74653">
    <property type="entry name" value="TolA/TonB C-terminal domain"/>
    <property type="match status" value="1"/>
</dbReference>
<dbReference type="PANTHER" id="PTHR33446">
    <property type="entry name" value="PROTEIN TONB-RELATED"/>
    <property type="match status" value="1"/>
</dbReference>
<dbReference type="NCBIfam" id="TIGR01352">
    <property type="entry name" value="tonB_Cterm"/>
    <property type="match status" value="1"/>
</dbReference>
<evidence type="ECO:0000256" key="9">
    <source>
        <dbReference type="ARBA" id="ARBA00023136"/>
    </source>
</evidence>
<evidence type="ECO:0000256" key="5">
    <source>
        <dbReference type="ARBA" id="ARBA00022519"/>
    </source>
</evidence>
<dbReference type="GO" id="GO:0055085">
    <property type="term" value="P:transmembrane transport"/>
    <property type="evidence" value="ECO:0007669"/>
    <property type="project" value="InterPro"/>
</dbReference>
<evidence type="ECO:0000256" key="10">
    <source>
        <dbReference type="SAM" id="MobiDB-lite"/>
    </source>
</evidence>
<evidence type="ECO:0000259" key="11">
    <source>
        <dbReference type="PROSITE" id="PS52015"/>
    </source>
</evidence>
<keyword evidence="3" id="KW-0813">Transport</keyword>
<keyword evidence="5" id="KW-0997">Cell inner membrane</keyword>
<evidence type="ECO:0000256" key="4">
    <source>
        <dbReference type="ARBA" id="ARBA00022475"/>
    </source>
</evidence>
<sequence>MISAPGRLLLALCTALAVHLLLAAALESSWLGIDPMPKPPRSTLDVVLFERPQTSPAPEQATWLANQDRQASGTQETPNPEVAQAPPQAQTAATTSITEPQTTTEKQPTPVPPKLQVKSSPSPQVIQTEAPEPKTLTAEATFETKTLDPQALLAQLEAELAAQQAIYAQRPRVRTLSSTATMTSPEAFYLETWRKRVEQIGNLNYPQAARTQKLQGQLRLLVAVRKDGSVQEILVLESSGHPVLDQAAQRIVMLAAPFAPFPDELKTQVDVLEIIRTWRFGEDRWHDKS</sequence>
<protein>
    <submittedName>
        <fullName evidence="12">Protein TonB</fullName>
    </submittedName>
</protein>
<keyword evidence="8" id="KW-1133">Transmembrane helix</keyword>
<dbReference type="GO" id="GO:0015031">
    <property type="term" value="P:protein transport"/>
    <property type="evidence" value="ECO:0007669"/>
    <property type="project" value="UniProtKB-KW"/>
</dbReference>
<dbReference type="Gene3D" id="3.30.1150.10">
    <property type="match status" value="1"/>
</dbReference>
<dbReference type="STRING" id="64971.SAMN05421831_11134"/>
<comment type="subcellular location">
    <subcellularLocation>
        <location evidence="1">Cell inner membrane</location>
        <topology evidence="1">Single-pass membrane protein</topology>
        <orientation evidence="1">Periplasmic side</orientation>
    </subcellularLocation>
</comment>
<dbReference type="OrthoDB" id="9803361at2"/>
<organism evidence="12 13">
    <name type="scientific">Allopseudospirillum japonicum</name>
    <dbReference type="NCBI Taxonomy" id="64971"/>
    <lineage>
        <taxon>Bacteria</taxon>
        <taxon>Pseudomonadati</taxon>
        <taxon>Pseudomonadota</taxon>
        <taxon>Gammaproteobacteria</taxon>
        <taxon>Oceanospirillales</taxon>
        <taxon>Oceanospirillaceae</taxon>
        <taxon>Allopseudospirillum</taxon>
    </lineage>
</organism>
<keyword evidence="13" id="KW-1185">Reference proteome</keyword>
<gene>
    <name evidence="12" type="ORF">SAMN05421831_11134</name>
</gene>
<feature type="compositionally biased region" description="Polar residues" evidence="10">
    <location>
        <begin position="54"/>
        <end position="78"/>
    </location>
</feature>
<keyword evidence="6" id="KW-0812">Transmembrane</keyword>
<dbReference type="GO" id="GO:0031992">
    <property type="term" value="F:energy transducer activity"/>
    <property type="evidence" value="ECO:0007669"/>
    <property type="project" value="TreeGrafter"/>
</dbReference>
<keyword evidence="9" id="KW-0472">Membrane</keyword>
<proteinExistence type="inferred from homology"/>
<keyword evidence="7" id="KW-0653">Protein transport</keyword>
<dbReference type="InterPro" id="IPR051045">
    <property type="entry name" value="TonB-dependent_transducer"/>
</dbReference>
<dbReference type="PROSITE" id="PS52015">
    <property type="entry name" value="TONB_CTD"/>
    <property type="match status" value="1"/>
</dbReference>
<dbReference type="PANTHER" id="PTHR33446:SF11">
    <property type="entry name" value="TONB3"/>
    <property type="match status" value="1"/>
</dbReference>
<reference evidence="13" key="1">
    <citation type="submission" date="2016-10" db="EMBL/GenBank/DDBJ databases">
        <authorList>
            <person name="Varghese N."/>
            <person name="Submissions S."/>
        </authorList>
    </citation>
    <scope>NUCLEOTIDE SEQUENCE [LARGE SCALE GENOMIC DNA]</scope>
    <source>
        <strain evidence="13">DSM 7165</strain>
    </source>
</reference>
<feature type="domain" description="TonB C-terminal" evidence="11">
    <location>
        <begin position="190"/>
        <end position="287"/>
    </location>
</feature>
<evidence type="ECO:0000313" key="13">
    <source>
        <dbReference type="Proteomes" id="UP000242999"/>
    </source>
</evidence>
<dbReference type="AlphaFoldDB" id="A0A1H6U070"/>
<evidence type="ECO:0000256" key="2">
    <source>
        <dbReference type="ARBA" id="ARBA00006555"/>
    </source>
</evidence>
<evidence type="ECO:0000256" key="1">
    <source>
        <dbReference type="ARBA" id="ARBA00004383"/>
    </source>
</evidence>
<evidence type="ECO:0000256" key="3">
    <source>
        <dbReference type="ARBA" id="ARBA00022448"/>
    </source>
</evidence>
<dbReference type="Pfam" id="PF03544">
    <property type="entry name" value="TonB_C"/>
    <property type="match status" value="1"/>
</dbReference>
<dbReference type="EMBL" id="FNYH01000011">
    <property type="protein sequence ID" value="SEI81845.1"/>
    <property type="molecule type" value="Genomic_DNA"/>
</dbReference>
<dbReference type="InterPro" id="IPR006260">
    <property type="entry name" value="TonB/TolA_C"/>
</dbReference>
<feature type="compositionally biased region" description="Low complexity" evidence="10">
    <location>
        <begin position="83"/>
        <end position="108"/>
    </location>
</feature>
<evidence type="ECO:0000256" key="6">
    <source>
        <dbReference type="ARBA" id="ARBA00022692"/>
    </source>
</evidence>
<dbReference type="GO" id="GO:0098797">
    <property type="term" value="C:plasma membrane protein complex"/>
    <property type="evidence" value="ECO:0007669"/>
    <property type="project" value="TreeGrafter"/>
</dbReference>
<name>A0A1H6U070_9GAMM</name>